<dbReference type="PANTHER" id="PTHR24255:SF27">
    <property type="entry name" value="HAPTOGLOBIN-RELATED PROTEIN"/>
    <property type="match status" value="1"/>
</dbReference>
<dbReference type="SMART" id="SM00042">
    <property type="entry name" value="CUB"/>
    <property type="match status" value="1"/>
</dbReference>
<keyword evidence="6" id="KW-0732">Signal</keyword>
<feature type="compositionally biased region" description="Basic and acidic residues" evidence="5">
    <location>
        <begin position="241"/>
        <end position="250"/>
    </location>
</feature>
<dbReference type="Pfam" id="PF00431">
    <property type="entry name" value="CUB"/>
    <property type="match status" value="1"/>
</dbReference>
<keyword evidence="2" id="KW-0964">Secreted</keyword>
<feature type="chain" id="PRO_5036467269" description="CUB domain-containing protein" evidence="6">
    <location>
        <begin position="20"/>
        <end position="288"/>
    </location>
</feature>
<organism evidence="8 9">
    <name type="scientific">Magallana gigas</name>
    <name type="common">Pacific oyster</name>
    <name type="synonym">Crassostrea gigas</name>
    <dbReference type="NCBI Taxonomy" id="29159"/>
    <lineage>
        <taxon>Eukaryota</taxon>
        <taxon>Metazoa</taxon>
        <taxon>Spiralia</taxon>
        <taxon>Lophotrochozoa</taxon>
        <taxon>Mollusca</taxon>
        <taxon>Bivalvia</taxon>
        <taxon>Autobranchia</taxon>
        <taxon>Pteriomorphia</taxon>
        <taxon>Ostreida</taxon>
        <taxon>Ostreoidea</taxon>
        <taxon>Ostreidae</taxon>
        <taxon>Magallana</taxon>
    </lineage>
</organism>
<feature type="region of interest" description="Disordered" evidence="5">
    <location>
        <begin position="241"/>
        <end position="262"/>
    </location>
</feature>
<evidence type="ECO:0000256" key="2">
    <source>
        <dbReference type="ARBA" id="ARBA00022525"/>
    </source>
</evidence>
<dbReference type="PROSITE" id="PS01180">
    <property type="entry name" value="CUB"/>
    <property type="match status" value="1"/>
</dbReference>
<dbReference type="SUPFAM" id="SSF49854">
    <property type="entry name" value="Spermadhesin, CUB domain"/>
    <property type="match status" value="1"/>
</dbReference>
<dbReference type="GO" id="GO:0072562">
    <property type="term" value="C:blood microparticle"/>
    <property type="evidence" value="ECO:0007669"/>
    <property type="project" value="TreeGrafter"/>
</dbReference>
<evidence type="ECO:0000313" key="9">
    <source>
        <dbReference type="Proteomes" id="UP000005408"/>
    </source>
</evidence>
<feature type="compositionally biased region" description="Low complexity" evidence="5">
    <location>
        <begin position="194"/>
        <end position="206"/>
    </location>
</feature>
<dbReference type="InterPro" id="IPR035914">
    <property type="entry name" value="Sperma_CUB_dom_sf"/>
</dbReference>
<dbReference type="InterPro" id="IPR000859">
    <property type="entry name" value="CUB_dom"/>
</dbReference>
<evidence type="ECO:0000256" key="5">
    <source>
        <dbReference type="SAM" id="MobiDB-lite"/>
    </source>
</evidence>
<evidence type="ECO:0000256" key="3">
    <source>
        <dbReference type="ARBA" id="ARBA00023157"/>
    </source>
</evidence>
<dbReference type="GO" id="GO:0031638">
    <property type="term" value="P:zymogen activation"/>
    <property type="evidence" value="ECO:0007669"/>
    <property type="project" value="TreeGrafter"/>
</dbReference>
<dbReference type="GO" id="GO:0004252">
    <property type="term" value="F:serine-type endopeptidase activity"/>
    <property type="evidence" value="ECO:0007669"/>
    <property type="project" value="TreeGrafter"/>
</dbReference>
<evidence type="ECO:0000259" key="7">
    <source>
        <dbReference type="PROSITE" id="PS01180"/>
    </source>
</evidence>
<comment type="subcellular location">
    <subcellularLocation>
        <location evidence="1">Secreted</location>
    </subcellularLocation>
</comment>
<evidence type="ECO:0000256" key="6">
    <source>
        <dbReference type="SAM" id="SignalP"/>
    </source>
</evidence>
<keyword evidence="3" id="KW-1015">Disulfide bond</keyword>
<dbReference type="AlphaFoldDB" id="A0A8W8JXE7"/>
<dbReference type="CDD" id="cd00041">
    <property type="entry name" value="CUB"/>
    <property type="match status" value="1"/>
</dbReference>
<feature type="compositionally biased region" description="Low complexity" evidence="5">
    <location>
        <begin position="251"/>
        <end position="262"/>
    </location>
</feature>
<evidence type="ECO:0000256" key="1">
    <source>
        <dbReference type="ARBA" id="ARBA00004613"/>
    </source>
</evidence>
<evidence type="ECO:0000256" key="4">
    <source>
        <dbReference type="PROSITE-ProRule" id="PRU00059"/>
    </source>
</evidence>
<name>A0A8W8JXE7_MAGGI</name>
<feature type="domain" description="CUB" evidence="7">
    <location>
        <begin position="14"/>
        <end position="133"/>
    </location>
</feature>
<comment type="caution">
    <text evidence="4">Lacks conserved residue(s) required for the propagation of feature annotation.</text>
</comment>
<dbReference type="Gene3D" id="2.60.120.290">
    <property type="entry name" value="Spermadhesin, CUB domain"/>
    <property type="match status" value="1"/>
</dbReference>
<dbReference type="Proteomes" id="UP000005408">
    <property type="component" value="Unassembled WGS sequence"/>
</dbReference>
<keyword evidence="9" id="KW-1185">Reference proteome</keyword>
<evidence type="ECO:0000313" key="8">
    <source>
        <dbReference type="EnsemblMetazoa" id="G20952.1:cds"/>
    </source>
</evidence>
<dbReference type="PANTHER" id="PTHR24255">
    <property type="entry name" value="COMPLEMENT COMPONENT 1, S SUBCOMPONENT-RELATED"/>
    <property type="match status" value="1"/>
</dbReference>
<reference evidence="8" key="1">
    <citation type="submission" date="2022-08" db="UniProtKB">
        <authorList>
            <consortium name="EnsemblMetazoa"/>
        </authorList>
    </citation>
    <scope>IDENTIFICATION</scope>
    <source>
        <strain evidence="8">05x7-T-G4-1.051#20</strain>
    </source>
</reference>
<feature type="compositionally biased region" description="Polar residues" evidence="5">
    <location>
        <begin position="207"/>
        <end position="226"/>
    </location>
</feature>
<feature type="signal peptide" evidence="6">
    <location>
        <begin position="1"/>
        <end position="19"/>
    </location>
</feature>
<protein>
    <recommendedName>
        <fullName evidence="7">CUB domain-containing protein</fullName>
    </recommendedName>
</protein>
<accession>A0A8W8JXE7</accession>
<sequence>MKAAILFIVVWNLCSELVAINILRYEDDISGQITSPGFPRNYPNNVNYTWIIRTGSHPANVAFRIIEMSIKKWRPCDDYLEITEIEPCCFRLFKQCGQLKNYNLSGRGNKIRVSFISDERMTEKGFNLTWRVSLPQTKALLTQKMLATTTKYKVRTTSKNMDVKTTALQLETATPSPSQVSSTVQAMFSSALRTTESTTEDTTSSTLIPESPSTVKNTGRATSPPITSELLPSRSIQYSETKRTTLETRSRPLTLSSTTRSSSVELTTLVFNATTNKEDKNTFDKQTG</sequence>
<feature type="region of interest" description="Disordered" evidence="5">
    <location>
        <begin position="191"/>
        <end position="229"/>
    </location>
</feature>
<proteinExistence type="predicted"/>
<dbReference type="EnsemblMetazoa" id="G20952.1">
    <property type="protein sequence ID" value="G20952.1:cds"/>
    <property type="gene ID" value="G20952"/>
</dbReference>